<dbReference type="EMBL" id="BARS01018119">
    <property type="protein sequence ID" value="GAF90936.1"/>
    <property type="molecule type" value="Genomic_DNA"/>
</dbReference>
<organism evidence="1">
    <name type="scientific">marine sediment metagenome</name>
    <dbReference type="NCBI Taxonomy" id="412755"/>
    <lineage>
        <taxon>unclassified sequences</taxon>
        <taxon>metagenomes</taxon>
        <taxon>ecological metagenomes</taxon>
    </lineage>
</organism>
<sequence length="57" mass="6517">MTFETRLEVFEGPLDLLLHLIKINEIDISDIPVATITEQYLEYLDLLRALDINVAGD</sequence>
<reference evidence="1" key="1">
    <citation type="journal article" date="2014" name="Front. Microbiol.">
        <title>High frequency of phylogenetically diverse reductive dehalogenase-homologous genes in deep subseafloor sedimentary metagenomes.</title>
        <authorList>
            <person name="Kawai M."/>
            <person name="Futagami T."/>
            <person name="Toyoda A."/>
            <person name="Takaki Y."/>
            <person name="Nishi S."/>
            <person name="Hori S."/>
            <person name="Arai W."/>
            <person name="Tsubouchi T."/>
            <person name="Morono Y."/>
            <person name="Uchiyama I."/>
            <person name="Ito T."/>
            <person name="Fujiyama A."/>
            <person name="Inagaki F."/>
            <person name="Takami H."/>
        </authorList>
    </citation>
    <scope>NUCLEOTIDE SEQUENCE</scope>
    <source>
        <strain evidence="1">Expedition CK06-06</strain>
    </source>
</reference>
<name>X0TUR2_9ZZZZ</name>
<protein>
    <recommendedName>
        <fullName evidence="2">Segregation and condensation protein A</fullName>
    </recommendedName>
</protein>
<proteinExistence type="predicted"/>
<dbReference type="InterPro" id="IPR003768">
    <property type="entry name" value="ScpA"/>
</dbReference>
<dbReference type="Gene3D" id="6.10.250.2410">
    <property type="match status" value="1"/>
</dbReference>
<comment type="caution">
    <text evidence="1">The sequence shown here is derived from an EMBL/GenBank/DDBJ whole genome shotgun (WGS) entry which is preliminary data.</text>
</comment>
<accession>X0TUR2</accession>
<feature type="non-terminal residue" evidence="1">
    <location>
        <position position="57"/>
    </location>
</feature>
<dbReference type="PANTHER" id="PTHR33969">
    <property type="entry name" value="SEGREGATION AND CONDENSATION PROTEIN A"/>
    <property type="match status" value="1"/>
</dbReference>
<dbReference type="Pfam" id="PF02616">
    <property type="entry name" value="SMC_ScpA"/>
    <property type="match status" value="1"/>
</dbReference>
<dbReference type="PANTHER" id="PTHR33969:SF2">
    <property type="entry name" value="SEGREGATION AND CONDENSATION PROTEIN A"/>
    <property type="match status" value="1"/>
</dbReference>
<gene>
    <name evidence="1" type="ORF">S01H1_29534</name>
</gene>
<evidence type="ECO:0000313" key="1">
    <source>
        <dbReference type="EMBL" id="GAF90936.1"/>
    </source>
</evidence>
<evidence type="ECO:0008006" key="2">
    <source>
        <dbReference type="Google" id="ProtNLM"/>
    </source>
</evidence>
<dbReference type="AlphaFoldDB" id="X0TUR2"/>